<protein>
    <submittedName>
        <fullName evidence="2">Uncharacterized protein</fullName>
    </submittedName>
</protein>
<evidence type="ECO:0000313" key="3">
    <source>
        <dbReference type="Proteomes" id="UP000236449"/>
    </source>
</evidence>
<dbReference type="EMBL" id="POSK01000023">
    <property type="protein sequence ID" value="PNI01182.1"/>
    <property type="molecule type" value="Genomic_DNA"/>
</dbReference>
<proteinExistence type="predicted"/>
<organism evidence="2 3">
    <name type="scientific">Vibrio diazotrophicus</name>
    <dbReference type="NCBI Taxonomy" id="685"/>
    <lineage>
        <taxon>Bacteria</taxon>
        <taxon>Pseudomonadati</taxon>
        <taxon>Pseudomonadota</taxon>
        <taxon>Gammaproteobacteria</taxon>
        <taxon>Vibrionales</taxon>
        <taxon>Vibrionaceae</taxon>
        <taxon>Vibrio</taxon>
    </lineage>
</organism>
<dbReference type="AlphaFoldDB" id="A0A2J8HSD1"/>
<keyword evidence="1" id="KW-0472">Membrane</keyword>
<feature type="transmembrane region" description="Helical" evidence="1">
    <location>
        <begin position="22"/>
        <end position="40"/>
    </location>
</feature>
<feature type="transmembrane region" description="Helical" evidence="1">
    <location>
        <begin position="52"/>
        <end position="71"/>
    </location>
</feature>
<keyword evidence="1" id="KW-0812">Transmembrane</keyword>
<keyword evidence="1" id="KW-1133">Transmembrane helix</keyword>
<dbReference type="Proteomes" id="UP000236449">
    <property type="component" value="Unassembled WGS sequence"/>
</dbReference>
<gene>
    <name evidence="2" type="ORF">C1N32_20685</name>
</gene>
<sequence length="107" mass="12031">MFAPLTEWGFFMGGIYMSKDELAQAVTFTFFFMAAYFGKYLKETEVIKPRAFFAEALLSIASCGLAYWLGLGQGLNFAWFMVFGIGSGLGYIQLAKFISQQWKTLKG</sequence>
<comment type="caution">
    <text evidence="2">The sequence shown here is derived from an EMBL/GenBank/DDBJ whole genome shotgun (WGS) entry which is preliminary data.</text>
</comment>
<feature type="transmembrane region" description="Helical" evidence="1">
    <location>
        <begin position="77"/>
        <end position="98"/>
    </location>
</feature>
<evidence type="ECO:0000256" key="1">
    <source>
        <dbReference type="SAM" id="Phobius"/>
    </source>
</evidence>
<accession>A0A2J8HSD1</accession>
<reference evidence="2 3" key="1">
    <citation type="submission" date="2018-01" db="EMBL/GenBank/DDBJ databases">
        <title>Draft genome sequences of six Vibrio diazotrophicus strains isolated from deep-sea sediments of the Baltic Sea.</title>
        <authorList>
            <person name="Castillo D."/>
            <person name="Vandieken V."/>
            <person name="Chiang O."/>
            <person name="Middelboe M."/>
        </authorList>
    </citation>
    <scope>NUCLEOTIDE SEQUENCE [LARGE SCALE GENOMIC DNA]</scope>
    <source>
        <strain evidence="2 3">60.27F</strain>
    </source>
</reference>
<evidence type="ECO:0000313" key="2">
    <source>
        <dbReference type="EMBL" id="PNI01182.1"/>
    </source>
</evidence>
<name>A0A2J8HSD1_VIBDI</name>